<name>A0AAV1K1F8_9NEOP</name>
<comment type="caution">
    <text evidence="2">The sequence shown here is derived from an EMBL/GenBank/DDBJ whole genome shotgun (WGS) entry which is preliminary data.</text>
</comment>
<evidence type="ECO:0000313" key="3">
    <source>
        <dbReference type="Proteomes" id="UP001497472"/>
    </source>
</evidence>
<gene>
    <name evidence="2" type="ORF">LNINA_LOCUS14395</name>
</gene>
<dbReference type="AlphaFoldDB" id="A0AAV1K1F8"/>
<organism evidence="2 3">
    <name type="scientific">Leptosia nina</name>
    <dbReference type="NCBI Taxonomy" id="320188"/>
    <lineage>
        <taxon>Eukaryota</taxon>
        <taxon>Metazoa</taxon>
        <taxon>Ecdysozoa</taxon>
        <taxon>Arthropoda</taxon>
        <taxon>Hexapoda</taxon>
        <taxon>Insecta</taxon>
        <taxon>Pterygota</taxon>
        <taxon>Neoptera</taxon>
        <taxon>Endopterygota</taxon>
        <taxon>Lepidoptera</taxon>
        <taxon>Glossata</taxon>
        <taxon>Ditrysia</taxon>
        <taxon>Papilionoidea</taxon>
        <taxon>Pieridae</taxon>
        <taxon>Pierinae</taxon>
        <taxon>Leptosia</taxon>
    </lineage>
</organism>
<evidence type="ECO:0000313" key="2">
    <source>
        <dbReference type="EMBL" id="CAK1555586.1"/>
    </source>
</evidence>
<proteinExistence type="predicted"/>
<dbReference type="EMBL" id="CAVLEF010000280">
    <property type="protein sequence ID" value="CAK1555586.1"/>
    <property type="molecule type" value="Genomic_DNA"/>
</dbReference>
<dbReference type="Proteomes" id="UP001497472">
    <property type="component" value="Unassembled WGS sequence"/>
</dbReference>
<protein>
    <submittedName>
        <fullName evidence="2">Uncharacterized protein</fullName>
    </submittedName>
</protein>
<feature type="compositionally biased region" description="Gly residues" evidence="1">
    <location>
        <begin position="1"/>
        <end position="11"/>
    </location>
</feature>
<sequence>MWNIAGGAGGRRGARVCAGRGRRRTRTNAGPGAPQSSPFTRLRVARSSRPLAHSVPATRPRHTSATLISVQCCAVLALTFRVMRTTSGN</sequence>
<evidence type="ECO:0000256" key="1">
    <source>
        <dbReference type="SAM" id="MobiDB-lite"/>
    </source>
</evidence>
<accession>A0AAV1K1F8</accession>
<feature type="region of interest" description="Disordered" evidence="1">
    <location>
        <begin position="1"/>
        <end position="61"/>
    </location>
</feature>
<keyword evidence="3" id="KW-1185">Reference proteome</keyword>
<reference evidence="2 3" key="1">
    <citation type="submission" date="2023-11" db="EMBL/GenBank/DDBJ databases">
        <authorList>
            <person name="Okamura Y."/>
        </authorList>
    </citation>
    <scope>NUCLEOTIDE SEQUENCE [LARGE SCALE GENOMIC DNA]</scope>
</reference>